<evidence type="ECO:0008006" key="6">
    <source>
        <dbReference type="Google" id="ProtNLM"/>
    </source>
</evidence>
<dbReference type="GO" id="GO:0007186">
    <property type="term" value="P:G protein-coupled receptor signaling pathway"/>
    <property type="evidence" value="ECO:0007669"/>
    <property type="project" value="InterPro"/>
</dbReference>
<dbReference type="GO" id="GO:0008277">
    <property type="term" value="P:regulation of G protein-coupled receptor signaling pathway"/>
    <property type="evidence" value="ECO:0007669"/>
    <property type="project" value="InterPro"/>
</dbReference>
<reference evidence="4" key="1">
    <citation type="submission" date="2021-02" db="EMBL/GenBank/DDBJ databases">
        <authorList>
            <person name="Nowell W R."/>
        </authorList>
    </citation>
    <scope>NUCLEOTIDE SEQUENCE</scope>
    <source>
        <strain evidence="4">Ploen Becks lab</strain>
    </source>
</reference>
<sequence length="521" mass="59909">MEISHNHLLSKPSYPHYYAFKKMERVIKAMQHPQNGVPVKTQKMFLTTISNSFTGEDLIEWLEKNLDINDIDEAIHIATLLCKFGYFFQVAENGTNAVKEDGELYRFQSPYFWISTNWNAGNTDYAIYLLKRTMRNQEKHALNENEIAALEDMRKKLAHQWDFIKLQADAQIKVLKDRKKADKTFLDSQERAFWKIMRSSNEPASVLEEDMRISLMQSNTKIAKKDEFIRKKIHFFEQSLKNRVRTKASQTLQVLCAYSEAYYDYDGLFGHCLPSNPWITDDTTMWDVGAPLVENPTQLRVKKWSFSFKELLSDPTGLREFMKFCELEFSVENLKFYLACQAVKRAPTSEIKGLVHKIYKEHLSPEAGAEVNVNDIIRNKITKNLDNPSRDIFYEAEKHIFELMKKNSYSRFEQSDIYKSLLEKAIIPAPKKSGIFHFVTLDYFRNRDESSDESDEDENEQRGDFVAGGIYAPAAQSISAAAAGLTLSIAAAAGIKRHFNNTLNGEDKIDTLGLTNVPGNA</sequence>
<dbReference type="PROSITE" id="PS50186">
    <property type="entry name" value="DEP"/>
    <property type="match status" value="1"/>
</dbReference>
<dbReference type="GO" id="GO:0043005">
    <property type="term" value="C:neuron projection"/>
    <property type="evidence" value="ECO:0007669"/>
    <property type="project" value="TreeGrafter"/>
</dbReference>
<proteinExistence type="predicted"/>
<comment type="caution">
    <text evidence="4">The sequence shown here is derived from an EMBL/GenBank/DDBJ whole genome shotgun (WGS) entry which is preliminary data.</text>
</comment>
<dbReference type="InterPro" id="IPR000591">
    <property type="entry name" value="DEP_dom"/>
</dbReference>
<dbReference type="GO" id="GO:0005737">
    <property type="term" value="C:cytoplasm"/>
    <property type="evidence" value="ECO:0007669"/>
    <property type="project" value="TreeGrafter"/>
</dbReference>
<dbReference type="Pfam" id="PF00615">
    <property type="entry name" value="RGS"/>
    <property type="match status" value="1"/>
</dbReference>
<dbReference type="SUPFAM" id="SSF48097">
    <property type="entry name" value="Regulator of G-protein signaling, RGS"/>
    <property type="match status" value="1"/>
</dbReference>
<dbReference type="InterPro" id="IPR015898">
    <property type="entry name" value="G-protein_gamma-like_dom"/>
</dbReference>
<dbReference type="GO" id="GO:0005886">
    <property type="term" value="C:plasma membrane"/>
    <property type="evidence" value="ECO:0007669"/>
    <property type="project" value="TreeGrafter"/>
</dbReference>
<dbReference type="InterPro" id="IPR036388">
    <property type="entry name" value="WH-like_DNA-bd_sf"/>
</dbReference>
<dbReference type="GO" id="GO:0005096">
    <property type="term" value="F:GTPase activator activity"/>
    <property type="evidence" value="ECO:0007669"/>
    <property type="project" value="TreeGrafter"/>
</dbReference>
<dbReference type="InterPro" id="IPR044926">
    <property type="entry name" value="RGS_subdomain_2"/>
</dbReference>
<protein>
    <recommendedName>
        <fullName evidence="6">Regulator of G-protein signaling 7</fullName>
    </recommendedName>
</protein>
<dbReference type="PRINTS" id="PR01301">
    <property type="entry name" value="RGSPROTEIN"/>
</dbReference>
<dbReference type="PROSITE" id="PS50132">
    <property type="entry name" value="RGS"/>
    <property type="match status" value="1"/>
</dbReference>
<dbReference type="InterPro" id="IPR016137">
    <property type="entry name" value="RGS"/>
</dbReference>
<accession>A0A813M7V6</accession>
<keyword evidence="5" id="KW-1185">Reference proteome</keyword>
<dbReference type="CDD" id="cd04450">
    <property type="entry name" value="DEP_RGS7-like"/>
    <property type="match status" value="1"/>
</dbReference>
<feature type="domain" description="DEP" evidence="3">
    <location>
        <begin position="33"/>
        <end position="109"/>
    </location>
</feature>
<dbReference type="InterPro" id="IPR040759">
    <property type="entry name" value="RGS_DHEX"/>
</dbReference>
<feature type="domain" description="RGS" evidence="2">
    <location>
        <begin position="307"/>
        <end position="422"/>
    </location>
</feature>
<dbReference type="SMART" id="SM00224">
    <property type="entry name" value="GGL"/>
    <property type="match status" value="1"/>
</dbReference>
<gene>
    <name evidence="4" type="ORF">OXX778_LOCUS1320</name>
</gene>
<dbReference type="InterPro" id="IPR036284">
    <property type="entry name" value="GGL_sf"/>
</dbReference>
<dbReference type="SUPFAM" id="SSF46785">
    <property type="entry name" value="Winged helix' DNA-binding domain"/>
    <property type="match status" value="1"/>
</dbReference>
<evidence type="ECO:0000313" key="5">
    <source>
        <dbReference type="Proteomes" id="UP000663879"/>
    </source>
</evidence>
<dbReference type="Pfam" id="PF00610">
    <property type="entry name" value="DEP"/>
    <property type="match status" value="1"/>
</dbReference>
<dbReference type="InterPro" id="IPR036305">
    <property type="entry name" value="RGS_sf"/>
</dbReference>
<dbReference type="SMART" id="SM01224">
    <property type="entry name" value="G_gamma"/>
    <property type="match status" value="1"/>
</dbReference>
<dbReference type="GO" id="GO:0035556">
    <property type="term" value="P:intracellular signal transduction"/>
    <property type="evidence" value="ECO:0007669"/>
    <property type="project" value="InterPro"/>
</dbReference>
<dbReference type="SMART" id="SM00315">
    <property type="entry name" value="RGS"/>
    <property type="match status" value="1"/>
</dbReference>
<dbReference type="SMART" id="SM00049">
    <property type="entry name" value="DEP"/>
    <property type="match status" value="1"/>
</dbReference>
<dbReference type="GO" id="GO:0009968">
    <property type="term" value="P:negative regulation of signal transduction"/>
    <property type="evidence" value="ECO:0007669"/>
    <property type="project" value="UniProtKB-KW"/>
</dbReference>
<dbReference type="OrthoDB" id="196547at2759"/>
<dbReference type="EMBL" id="CAJNOC010000082">
    <property type="protein sequence ID" value="CAF0713316.1"/>
    <property type="molecule type" value="Genomic_DNA"/>
</dbReference>
<dbReference type="InterPro" id="IPR047016">
    <property type="entry name" value="RGS6/7/9/11"/>
</dbReference>
<organism evidence="4 5">
    <name type="scientific">Brachionus calyciflorus</name>
    <dbReference type="NCBI Taxonomy" id="104777"/>
    <lineage>
        <taxon>Eukaryota</taxon>
        <taxon>Metazoa</taxon>
        <taxon>Spiralia</taxon>
        <taxon>Gnathifera</taxon>
        <taxon>Rotifera</taxon>
        <taxon>Eurotatoria</taxon>
        <taxon>Monogononta</taxon>
        <taxon>Pseudotrocha</taxon>
        <taxon>Ploima</taxon>
        <taxon>Brachionidae</taxon>
        <taxon>Brachionus</taxon>
    </lineage>
</organism>
<dbReference type="SUPFAM" id="SSF48670">
    <property type="entry name" value="Transducin (heterotrimeric G protein), gamma chain"/>
    <property type="match status" value="1"/>
</dbReference>
<dbReference type="Gene3D" id="4.10.260.10">
    <property type="entry name" value="Transducin (heterotrimeric G protein), gamma chain"/>
    <property type="match status" value="1"/>
</dbReference>
<dbReference type="AlphaFoldDB" id="A0A813M7V6"/>
<dbReference type="Proteomes" id="UP000663879">
    <property type="component" value="Unassembled WGS sequence"/>
</dbReference>
<dbReference type="Gene3D" id="1.10.10.10">
    <property type="entry name" value="Winged helix-like DNA-binding domain superfamily/Winged helix DNA-binding domain"/>
    <property type="match status" value="1"/>
</dbReference>
<dbReference type="Gene3D" id="1.10.1240.60">
    <property type="match status" value="1"/>
</dbReference>
<dbReference type="InterPro" id="IPR036390">
    <property type="entry name" value="WH_DNA-bd_sf"/>
</dbReference>
<evidence type="ECO:0000256" key="1">
    <source>
        <dbReference type="ARBA" id="ARBA00022700"/>
    </source>
</evidence>
<name>A0A813M7V6_9BILA</name>
<evidence type="ECO:0000259" key="2">
    <source>
        <dbReference type="PROSITE" id="PS50132"/>
    </source>
</evidence>
<dbReference type="PANTHER" id="PTHR45746">
    <property type="entry name" value="LP21163P"/>
    <property type="match status" value="1"/>
</dbReference>
<dbReference type="Gene3D" id="1.10.167.10">
    <property type="entry name" value="Regulator of G-protein Signalling 4, domain 2"/>
    <property type="match status" value="1"/>
</dbReference>
<evidence type="ECO:0000313" key="4">
    <source>
        <dbReference type="EMBL" id="CAF0713316.1"/>
    </source>
</evidence>
<evidence type="ECO:0000259" key="3">
    <source>
        <dbReference type="PROSITE" id="PS50186"/>
    </source>
</evidence>
<keyword evidence="1" id="KW-0734">Signal transduction inhibitor</keyword>
<dbReference type="PANTHER" id="PTHR45746:SF5">
    <property type="entry name" value="REGULATOR OF G-PROTEIN SIGNALING 7"/>
    <property type="match status" value="1"/>
</dbReference>
<dbReference type="Pfam" id="PF18148">
    <property type="entry name" value="RGS_DHEX"/>
    <property type="match status" value="1"/>
</dbReference>
<dbReference type="InterPro" id="IPR047017">
    <property type="entry name" value="RGS6/7/9/11_DHEX_sf"/>
</dbReference>